<keyword evidence="8 9" id="KW-0624">Polysaccharide degradation</keyword>
<proteinExistence type="inferred from homology"/>
<feature type="domain" description="GH10" evidence="10">
    <location>
        <begin position="42"/>
        <end position="345"/>
    </location>
</feature>
<keyword evidence="6 9" id="KW-0119">Carbohydrate metabolism</keyword>
<dbReference type="InterPro" id="IPR001000">
    <property type="entry name" value="GH10_dom"/>
</dbReference>
<dbReference type="PANTHER" id="PTHR31490">
    <property type="entry name" value="GLYCOSYL HYDROLASE"/>
    <property type="match status" value="1"/>
</dbReference>
<evidence type="ECO:0000256" key="4">
    <source>
        <dbReference type="ARBA" id="ARBA00022729"/>
    </source>
</evidence>
<dbReference type="PROSITE" id="PS51760">
    <property type="entry name" value="GH10_2"/>
    <property type="match status" value="1"/>
</dbReference>
<dbReference type="InterPro" id="IPR044846">
    <property type="entry name" value="GH10"/>
</dbReference>
<keyword evidence="3" id="KW-0858">Xylan degradation</keyword>
<comment type="caution">
    <text evidence="11">The sequence shown here is derived from an EMBL/GenBank/DDBJ whole genome shotgun (WGS) entry which is preliminary data.</text>
</comment>
<dbReference type="EC" id="3.2.1.8" evidence="9"/>
<evidence type="ECO:0000256" key="6">
    <source>
        <dbReference type="ARBA" id="ARBA00023277"/>
    </source>
</evidence>
<keyword evidence="12" id="KW-1185">Reference proteome</keyword>
<dbReference type="Proteomes" id="UP000598426">
    <property type="component" value="Unassembled WGS sequence"/>
</dbReference>
<evidence type="ECO:0000256" key="1">
    <source>
        <dbReference type="ARBA" id="ARBA00000681"/>
    </source>
</evidence>
<keyword evidence="7 9" id="KW-0326">Glycosidase</keyword>
<evidence type="ECO:0000256" key="3">
    <source>
        <dbReference type="ARBA" id="ARBA00022651"/>
    </source>
</evidence>
<comment type="similarity">
    <text evidence="2 9">Belongs to the glycosyl hydrolase 10 (cellulase F) family.</text>
</comment>
<organism evidence="11 12">
    <name type="scientific">Microbacterium helvum</name>
    <dbReference type="NCBI Taxonomy" id="2773713"/>
    <lineage>
        <taxon>Bacteria</taxon>
        <taxon>Bacillati</taxon>
        <taxon>Actinomycetota</taxon>
        <taxon>Actinomycetes</taxon>
        <taxon>Micrococcales</taxon>
        <taxon>Microbacteriaceae</taxon>
        <taxon>Microbacterium</taxon>
    </lineage>
</organism>
<evidence type="ECO:0000256" key="5">
    <source>
        <dbReference type="ARBA" id="ARBA00022801"/>
    </source>
</evidence>
<dbReference type="SUPFAM" id="SSF51445">
    <property type="entry name" value="(Trans)glycosidases"/>
    <property type="match status" value="1"/>
</dbReference>
<dbReference type="SMART" id="SM00633">
    <property type="entry name" value="Glyco_10"/>
    <property type="match status" value="1"/>
</dbReference>
<accession>A0ABR8NIE5</accession>
<evidence type="ECO:0000259" key="10">
    <source>
        <dbReference type="PROSITE" id="PS51760"/>
    </source>
</evidence>
<keyword evidence="4" id="KW-0732">Signal</keyword>
<dbReference type="Gene3D" id="3.20.20.80">
    <property type="entry name" value="Glycosidases"/>
    <property type="match status" value="1"/>
</dbReference>
<dbReference type="PRINTS" id="PR00134">
    <property type="entry name" value="GLHYDRLASE10"/>
</dbReference>
<dbReference type="InterPro" id="IPR017853">
    <property type="entry name" value="GH"/>
</dbReference>
<gene>
    <name evidence="11" type="ORF">IF188_00130</name>
</gene>
<protein>
    <recommendedName>
        <fullName evidence="9">Beta-xylanase</fullName>
        <ecNumber evidence="9">3.2.1.8</ecNumber>
    </recommendedName>
</protein>
<reference evidence="11 12" key="1">
    <citation type="submission" date="2020-09" db="EMBL/GenBank/DDBJ databases">
        <title>Isolation and identification of active actinomycetes.</title>
        <authorList>
            <person name="Li X."/>
        </authorList>
    </citation>
    <scope>NUCLEOTIDE SEQUENCE [LARGE SCALE GENOMIC DNA]</scope>
    <source>
        <strain evidence="11 12">NEAU-LLC</strain>
    </source>
</reference>
<evidence type="ECO:0000256" key="2">
    <source>
        <dbReference type="ARBA" id="ARBA00007495"/>
    </source>
</evidence>
<comment type="catalytic activity">
    <reaction evidence="1 9">
        <text>Endohydrolysis of (1-&gt;4)-beta-D-xylosidic linkages in xylans.</text>
        <dbReference type="EC" id="3.2.1.8"/>
    </reaction>
</comment>
<evidence type="ECO:0000313" key="11">
    <source>
        <dbReference type="EMBL" id="MBD3940103.1"/>
    </source>
</evidence>
<sequence>MGIDPYSHRRTSATITLRRADGAPLADSAVTISQQRHSIGFGCTAPEADEQLAPWLELFDTATLTFYWGRYEPRPGVTRHTEMLRQAQSLAGRGVRLKGHPLVWHTVKAGWVDRLPLDEAEEMLRARIRREVSDFAGVIDSWDVINEAVIMPRFTNEPDGVRNAITRICERHGRTGMVALAVEEARRPGAATTLVINDFDLGPEYEDLIEDVLAAGIEIDAIGLQSHQHQGFRGEERFDEVNDRFARFGLPLHWTETTLVSGDLMPAHIDDLNDYVVDQWPSTPEGEARQAEEIVRQYRALVAHPAVASITYWGFGDARSWLGAPCGLARADGSLKPAYEALRELVRGEWWYAPTTVRTDHAGRVRVDGFAGDYRIADGSAEATVTLGAGVTAAEAHLLR</sequence>
<evidence type="ECO:0000256" key="9">
    <source>
        <dbReference type="RuleBase" id="RU361174"/>
    </source>
</evidence>
<dbReference type="RefSeq" id="WP_191169765.1">
    <property type="nucleotide sequence ID" value="NZ_JACXZS010000001.1"/>
</dbReference>
<dbReference type="PANTHER" id="PTHR31490:SF88">
    <property type="entry name" value="BETA-XYLANASE"/>
    <property type="match status" value="1"/>
</dbReference>
<dbReference type="Pfam" id="PF00331">
    <property type="entry name" value="Glyco_hydro_10"/>
    <property type="match status" value="1"/>
</dbReference>
<evidence type="ECO:0000256" key="8">
    <source>
        <dbReference type="ARBA" id="ARBA00023326"/>
    </source>
</evidence>
<keyword evidence="5 9" id="KW-0378">Hydrolase</keyword>
<dbReference type="EMBL" id="JACXZS010000001">
    <property type="protein sequence ID" value="MBD3940103.1"/>
    <property type="molecule type" value="Genomic_DNA"/>
</dbReference>
<evidence type="ECO:0000256" key="7">
    <source>
        <dbReference type="ARBA" id="ARBA00023295"/>
    </source>
</evidence>
<name>A0ABR8NIE5_9MICO</name>
<evidence type="ECO:0000313" key="12">
    <source>
        <dbReference type="Proteomes" id="UP000598426"/>
    </source>
</evidence>